<reference evidence="1 2" key="1">
    <citation type="submission" date="2017-11" db="EMBL/GenBank/DDBJ databases">
        <title>Revising the taxonomy of the Acinetobacter lwoffii group: the description of Acinetobacter pseudolwoffii sp. nov. and emended description of Acinetobacter lwoffii.</title>
        <authorList>
            <person name="Nemec A."/>
            <person name="Radolfova-Krizova L."/>
        </authorList>
    </citation>
    <scope>NUCLEOTIDE SEQUENCE [LARGE SCALE GENOMIC DNA]</scope>
    <source>
        <strain evidence="1 2">ANC 5044</strain>
    </source>
</reference>
<gene>
    <name evidence="1" type="ORF">CWI32_12670</name>
</gene>
<evidence type="ECO:0000313" key="1">
    <source>
        <dbReference type="EMBL" id="PJO74585.1"/>
    </source>
</evidence>
<accession>A0A2H9YPK2</accession>
<dbReference type="Proteomes" id="UP000243446">
    <property type="component" value="Unassembled WGS sequence"/>
</dbReference>
<evidence type="ECO:0000313" key="2">
    <source>
        <dbReference type="Proteomes" id="UP000243446"/>
    </source>
</evidence>
<dbReference type="GeneID" id="97177839"/>
<proteinExistence type="predicted"/>
<dbReference type="EMBL" id="PHRG01000008">
    <property type="protein sequence ID" value="PJO74585.1"/>
    <property type="molecule type" value="Genomic_DNA"/>
</dbReference>
<comment type="caution">
    <text evidence="1">The sequence shown here is derived from an EMBL/GenBank/DDBJ whole genome shotgun (WGS) entry which is preliminary data.</text>
</comment>
<organism evidence="1 2">
    <name type="scientific">Acinetobacter pseudolwoffii</name>
    <dbReference type="NCBI Taxonomy" id="2053287"/>
    <lineage>
        <taxon>Bacteria</taxon>
        <taxon>Pseudomonadati</taxon>
        <taxon>Pseudomonadota</taxon>
        <taxon>Gammaproteobacteria</taxon>
        <taxon>Moraxellales</taxon>
        <taxon>Moraxellaceae</taxon>
        <taxon>Acinetobacter</taxon>
    </lineage>
</organism>
<dbReference type="AlphaFoldDB" id="A0A2H9YPK2"/>
<sequence>MAKLMYFSEKVVDQLKSNIEANKSRYLHDGFTDLLDNEGWGNSLDIEIDYQRLKTLDCPEKTALGSSDVINSLIVGEALYGLSAADANEAEIWTRLSHVECIDYTRKRWIKNLDNDEKIRRDIKIHFFADTQTKRRDDHSISRLWWNYYIAKKCMPEDIPKALDLFVAKTDIRSNFVERIWSTSRKNIATAVLRALADNDWLSIDEVHFRKFMKALNRLGAGVIFEEYSESEMNYFVEKCIADAKKDS</sequence>
<dbReference type="InterPro" id="IPR045920">
    <property type="entry name" value="DUF6339"/>
</dbReference>
<name>A0A2H9YPK2_9GAMM</name>
<dbReference type="Pfam" id="PF19866">
    <property type="entry name" value="DUF6339"/>
    <property type="match status" value="1"/>
</dbReference>
<dbReference type="RefSeq" id="WP_100535447.1">
    <property type="nucleotide sequence ID" value="NZ_CBDBYO010000024.1"/>
</dbReference>
<protein>
    <submittedName>
        <fullName evidence="1">Uncharacterized protein</fullName>
    </submittedName>
</protein>